<protein>
    <recommendedName>
        <fullName evidence="3">Nucleoside 2-deoxyribosyltransferase-like protein</fullName>
    </recommendedName>
</protein>
<evidence type="ECO:0000313" key="1">
    <source>
        <dbReference type="EMBL" id="GIF55259.1"/>
    </source>
</evidence>
<name>A0ABQ4BXK9_9ACTN</name>
<proteinExistence type="predicted"/>
<keyword evidence="2" id="KW-1185">Reference proteome</keyword>
<dbReference type="EMBL" id="BONC01000006">
    <property type="protein sequence ID" value="GIF55259.1"/>
    <property type="molecule type" value="Genomic_DNA"/>
</dbReference>
<dbReference type="RefSeq" id="WP_203701043.1">
    <property type="nucleotide sequence ID" value="NZ_BAAALU010000012.1"/>
</dbReference>
<organism evidence="1 2">
    <name type="scientific">Asanoa iriomotensis</name>
    <dbReference type="NCBI Taxonomy" id="234613"/>
    <lineage>
        <taxon>Bacteria</taxon>
        <taxon>Bacillati</taxon>
        <taxon>Actinomycetota</taxon>
        <taxon>Actinomycetes</taxon>
        <taxon>Micromonosporales</taxon>
        <taxon>Micromonosporaceae</taxon>
        <taxon>Asanoa</taxon>
    </lineage>
</organism>
<gene>
    <name evidence="1" type="ORF">Air01nite_13540</name>
</gene>
<comment type="caution">
    <text evidence="1">The sequence shown here is derived from an EMBL/GenBank/DDBJ whole genome shotgun (WGS) entry which is preliminary data.</text>
</comment>
<sequence length="167" mass="18328">MTETSAETAAAAGFQEKDGRGRIVLCGSMKAISTMEVIGRELMSQGITALVPHRDDPLLETQAEAVLRDGKHRASKLHMSWIVDPATRAILIVNPHREGQPDYIGPNAFGEAAVAFATDRRIFLLNGIPANFEEELSAWRARCLYGDLRPVIGFFRSGHAERSEGRP</sequence>
<evidence type="ECO:0008006" key="3">
    <source>
        <dbReference type="Google" id="ProtNLM"/>
    </source>
</evidence>
<evidence type="ECO:0000313" key="2">
    <source>
        <dbReference type="Proteomes" id="UP000624325"/>
    </source>
</evidence>
<dbReference type="Proteomes" id="UP000624325">
    <property type="component" value="Unassembled WGS sequence"/>
</dbReference>
<reference evidence="1 2" key="1">
    <citation type="submission" date="2021-01" db="EMBL/GenBank/DDBJ databases">
        <title>Whole genome shotgun sequence of Asanoa iriomotensis NBRC 100142.</title>
        <authorList>
            <person name="Komaki H."/>
            <person name="Tamura T."/>
        </authorList>
    </citation>
    <scope>NUCLEOTIDE SEQUENCE [LARGE SCALE GENOMIC DNA]</scope>
    <source>
        <strain evidence="1 2">NBRC 100142</strain>
    </source>
</reference>
<accession>A0ABQ4BXK9</accession>